<evidence type="ECO:0000256" key="1">
    <source>
        <dbReference type="ARBA" id="ARBA00022741"/>
    </source>
</evidence>
<dbReference type="Proteomes" id="UP000247922">
    <property type="component" value="Unassembled WGS sequence"/>
</dbReference>
<comment type="caution">
    <text evidence="5">The sequence shown here is derived from an EMBL/GenBank/DDBJ whole genome shotgun (WGS) entry which is preliminary data.</text>
</comment>
<dbReference type="CDD" id="cd00009">
    <property type="entry name" value="AAA"/>
    <property type="match status" value="1"/>
</dbReference>
<dbReference type="Gene3D" id="1.10.8.80">
    <property type="entry name" value="Magnesium chelatase subunit I, C-Terminal domain"/>
    <property type="match status" value="1"/>
</dbReference>
<keyword evidence="2" id="KW-0067">ATP-binding</keyword>
<dbReference type="RefSeq" id="WP_110250549.1">
    <property type="nucleotide sequence ID" value="NZ_QJJR01000002.1"/>
</dbReference>
<dbReference type="OrthoDB" id="9808397at2"/>
<dbReference type="InterPro" id="IPR011703">
    <property type="entry name" value="ATPase_AAA-3"/>
</dbReference>
<evidence type="ECO:0000313" key="6">
    <source>
        <dbReference type="Proteomes" id="UP000247922"/>
    </source>
</evidence>
<proteinExistence type="inferred from homology"/>
<comment type="similarity">
    <text evidence="3">Belongs to the MoxR family.</text>
</comment>
<dbReference type="Gene3D" id="3.40.50.300">
    <property type="entry name" value="P-loop containing nucleotide triphosphate hydrolases"/>
    <property type="match status" value="1"/>
</dbReference>
<dbReference type="AlphaFoldDB" id="A0A2V3WD46"/>
<accession>A0A2V3WD46</accession>
<dbReference type="InterPro" id="IPR003593">
    <property type="entry name" value="AAA+_ATPase"/>
</dbReference>
<organism evidence="5 6">
    <name type="scientific">Streptohalobacillus salinus</name>
    <dbReference type="NCBI Taxonomy" id="621096"/>
    <lineage>
        <taxon>Bacteria</taxon>
        <taxon>Bacillati</taxon>
        <taxon>Bacillota</taxon>
        <taxon>Bacilli</taxon>
        <taxon>Bacillales</taxon>
        <taxon>Bacillaceae</taxon>
        <taxon>Streptohalobacillus</taxon>
    </lineage>
</organism>
<dbReference type="InterPro" id="IPR027417">
    <property type="entry name" value="P-loop_NTPase"/>
</dbReference>
<dbReference type="Pfam" id="PF17863">
    <property type="entry name" value="AAA_lid_2"/>
    <property type="match status" value="1"/>
</dbReference>
<evidence type="ECO:0000256" key="2">
    <source>
        <dbReference type="ARBA" id="ARBA00022840"/>
    </source>
</evidence>
<evidence type="ECO:0000313" key="5">
    <source>
        <dbReference type="EMBL" id="PXW92676.1"/>
    </source>
</evidence>
<keyword evidence="1" id="KW-0547">Nucleotide-binding</keyword>
<dbReference type="PANTHER" id="PTHR42759">
    <property type="entry name" value="MOXR FAMILY PROTEIN"/>
    <property type="match status" value="1"/>
</dbReference>
<gene>
    <name evidence="5" type="ORF">DES38_102260</name>
</gene>
<reference evidence="5 6" key="1">
    <citation type="submission" date="2018-05" db="EMBL/GenBank/DDBJ databases">
        <title>Genomic Encyclopedia of Type Strains, Phase IV (KMG-IV): sequencing the most valuable type-strain genomes for metagenomic binning, comparative biology and taxonomic classification.</title>
        <authorList>
            <person name="Goeker M."/>
        </authorList>
    </citation>
    <scope>NUCLEOTIDE SEQUENCE [LARGE SCALE GENOMIC DNA]</scope>
    <source>
        <strain evidence="5 6">DSM 22440</strain>
    </source>
</reference>
<protein>
    <submittedName>
        <fullName evidence="5">MoxR-like ATPase</fullName>
    </submittedName>
</protein>
<evidence type="ECO:0000256" key="3">
    <source>
        <dbReference type="ARBA" id="ARBA00061607"/>
    </source>
</evidence>
<dbReference type="InterPro" id="IPR050764">
    <property type="entry name" value="CbbQ/NirQ/NorQ/GpvN"/>
</dbReference>
<dbReference type="FunFam" id="3.40.50.300:FF:000640">
    <property type="entry name" value="MoxR family ATPase"/>
    <property type="match status" value="1"/>
</dbReference>
<evidence type="ECO:0000259" key="4">
    <source>
        <dbReference type="SMART" id="SM00382"/>
    </source>
</evidence>
<dbReference type="GO" id="GO:0016887">
    <property type="term" value="F:ATP hydrolysis activity"/>
    <property type="evidence" value="ECO:0007669"/>
    <property type="project" value="InterPro"/>
</dbReference>
<dbReference type="SMART" id="SM00382">
    <property type="entry name" value="AAA"/>
    <property type="match status" value="1"/>
</dbReference>
<dbReference type="PANTHER" id="PTHR42759:SF5">
    <property type="entry name" value="METHANOL DEHYDROGENASE REGULATOR"/>
    <property type="match status" value="1"/>
</dbReference>
<name>A0A2V3WD46_9BACI</name>
<dbReference type="Pfam" id="PF07726">
    <property type="entry name" value="AAA_3"/>
    <property type="match status" value="1"/>
</dbReference>
<keyword evidence="6" id="KW-1185">Reference proteome</keyword>
<sequence length="319" mass="35674">MELTEIKPLFDKIKQNIQQVIIGKDDTIEQLLISMLADRHVLLEDVPGTGKTMLAKVLAKSIDCSFNRVQFTPDLLPSDVIGLTIYRQHEGRFEFQQGPIFTNILLADEINRATPRTQSSLLEAMEEKQVTIDNNTYVLAAPFLVIATQNPIENQGTFPLPEAQMDRFFIKIQMGYPTKKEGKAILKRFQQSNPLDQLQAVTTQSALVEAQASFTSVHVDESIFDYIIDLAEETRIDEAIDMGLSPRGSQALLRASQARAVIQGRSFVTPDDVKAMFEPVVNHRLAYGPMLEQTDIESLLQALVNRVEVPTETKGSDLA</sequence>
<feature type="domain" description="AAA+ ATPase" evidence="4">
    <location>
        <begin position="37"/>
        <end position="178"/>
    </location>
</feature>
<dbReference type="GO" id="GO:0005524">
    <property type="term" value="F:ATP binding"/>
    <property type="evidence" value="ECO:0007669"/>
    <property type="project" value="UniProtKB-KW"/>
</dbReference>
<dbReference type="PIRSF" id="PIRSF002849">
    <property type="entry name" value="AAA_ATPase_chaperone_MoxR_prd"/>
    <property type="match status" value="1"/>
</dbReference>
<dbReference type="SUPFAM" id="SSF52540">
    <property type="entry name" value="P-loop containing nucleoside triphosphate hydrolases"/>
    <property type="match status" value="1"/>
</dbReference>
<dbReference type="InterPro" id="IPR041628">
    <property type="entry name" value="ChlI/MoxR_AAA_lid"/>
</dbReference>
<dbReference type="EMBL" id="QJJR01000002">
    <property type="protein sequence ID" value="PXW92676.1"/>
    <property type="molecule type" value="Genomic_DNA"/>
</dbReference>